<dbReference type="Pfam" id="PF10098">
    <property type="entry name" value="DUF2336"/>
    <property type="match status" value="1"/>
</dbReference>
<dbReference type="EMBL" id="MWPQ01000005">
    <property type="protein sequence ID" value="OPH84330.1"/>
    <property type="molecule type" value="Genomic_DNA"/>
</dbReference>
<dbReference type="OrthoDB" id="8478298at2"/>
<comment type="caution">
    <text evidence="1">The sequence shown here is derived from an EMBL/GenBank/DDBJ whole genome shotgun (WGS) entry which is preliminary data.</text>
</comment>
<evidence type="ECO:0000313" key="2">
    <source>
        <dbReference type="Proteomes" id="UP000189940"/>
    </source>
</evidence>
<name>A0A1V4I3B5_NITVU</name>
<reference evidence="1 2" key="1">
    <citation type="submission" date="2017-02" db="EMBL/GenBank/DDBJ databases">
        <title>Genome sequence of the nitrite-oxidizing bacterium Nitrobacter vulgaris strain Ab1.</title>
        <authorList>
            <person name="Mellbye B.L."/>
            <person name="Davis E.W."/>
            <person name="Spieck E."/>
            <person name="Chang J.H."/>
            <person name="Bottomley P.J."/>
            <person name="Sayavedra-Soto L.A."/>
        </authorList>
    </citation>
    <scope>NUCLEOTIDE SEQUENCE [LARGE SCALE GENOMIC DNA]</scope>
    <source>
        <strain evidence="1 2">Ab1</strain>
    </source>
</reference>
<dbReference type="RefSeq" id="WP_079445467.1">
    <property type="nucleotide sequence ID" value="NZ_MWPQ01000005.1"/>
</dbReference>
<keyword evidence="2" id="KW-1185">Reference proteome</keyword>
<sequence length="377" mass="41093">MAEAASTALIAELESAVKGGSSERRLQMLRQVTDLFLSDADRLNENQIGVFDDVLVRLMEQMEARTLAQLSTNLSGSSLAPKETVRQLAYHQDESVAVPVLTKSTRLSDGDLIEIASLRGPQHLLAISHRDTLSEGVTDVLLKRGDSRVSHTLAKNAGARFSETGYAVLVESSEKDDTLAEKLGLRLDIPLKVLRELLSRASAAVRERLLKAAPPEMRAKIQAAIQSVVEQIASPSVAPVNYAESESMVLALNRAGKLGDQTINRFAIQGEYTHIIAALALLNSVRTEAIEPLITNPRPDGLIVACKAARLDWSTTNMILRNRPHCRPLTKQEFENGREVFDALSLSSAQRTIRFWSARGSARKADAPDTAVAISDI</sequence>
<proteinExistence type="predicted"/>
<dbReference type="AlphaFoldDB" id="A0A1V4I3B5"/>
<organism evidence="1 2">
    <name type="scientific">Nitrobacter vulgaris</name>
    <dbReference type="NCBI Taxonomy" id="29421"/>
    <lineage>
        <taxon>Bacteria</taxon>
        <taxon>Pseudomonadati</taxon>
        <taxon>Pseudomonadota</taxon>
        <taxon>Alphaproteobacteria</taxon>
        <taxon>Hyphomicrobiales</taxon>
        <taxon>Nitrobacteraceae</taxon>
        <taxon>Nitrobacter</taxon>
    </lineage>
</organism>
<dbReference type="InterPro" id="IPR019285">
    <property type="entry name" value="DUF2336"/>
</dbReference>
<dbReference type="STRING" id="29421.B2M20_02185"/>
<dbReference type="Proteomes" id="UP000189940">
    <property type="component" value="Unassembled WGS sequence"/>
</dbReference>
<evidence type="ECO:0000313" key="1">
    <source>
        <dbReference type="EMBL" id="OPH84330.1"/>
    </source>
</evidence>
<accession>A0A1V4I3B5</accession>
<evidence type="ECO:0008006" key="3">
    <source>
        <dbReference type="Google" id="ProtNLM"/>
    </source>
</evidence>
<protein>
    <recommendedName>
        <fullName evidence="3">DUF2336 domain-containing protein</fullName>
    </recommendedName>
</protein>
<gene>
    <name evidence="1" type="ORF">B2M20_02185</name>
</gene>